<dbReference type="RefSeq" id="WP_105358961.1">
    <property type="nucleotide sequence ID" value="NZ_PUIB01000026.1"/>
</dbReference>
<sequence>MFELIVASANDSLDEESDNVFTKRIIQDFIRHHGKEFPEQVSYWAELKDCEEFPVAEVLRNIQ</sequence>
<gene>
    <name evidence="1" type="ORF">C5Y98_26250</name>
</gene>
<reference evidence="1 2" key="1">
    <citation type="submission" date="2018-02" db="EMBL/GenBank/DDBJ databases">
        <title>Comparative genomes isolates from brazilian mangrove.</title>
        <authorList>
            <person name="Araujo J.E."/>
            <person name="Taketani R.G."/>
            <person name="Silva M.C.P."/>
            <person name="Loureco M.V."/>
            <person name="Andreote F.D."/>
        </authorList>
    </citation>
    <scope>NUCLEOTIDE SEQUENCE [LARGE SCALE GENOMIC DNA]</scope>
    <source>
        <strain evidence="1 2">NAP PRIS-MGV</strain>
    </source>
</reference>
<proteinExistence type="predicted"/>
<dbReference type="EMBL" id="PUIB01000026">
    <property type="protein sequence ID" value="PQO27834.1"/>
    <property type="molecule type" value="Genomic_DNA"/>
</dbReference>
<evidence type="ECO:0000313" key="1">
    <source>
        <dbReference type="EMBL" id="PQO27834.1"/>
    </source>
</evidence>
<name>A0A2S8F7B9_9BACT</name>
<accession>A0A2S8F7B9</accession>
<protein>
    <submittedName>
        <fullName evidence="1">Uncharacterized protein</fullName>
    </submittedName>
</protein>
<evidence type="ECO:0000313" key="2">
    <source>
        <dbReference type="Proteomes" id="UP000239388"/>
    </source>
</evidence>
<dbReference type="Proteomes" id="UP000239388">
    <property type="component" value="Unassembled WGS sequence"/>
</dbReference>
<organism evidence="1 2">
    <name type="scientific">Blastopirellula marina</name>
    <dbReference type="NCBI Taxonomy" id="124"/>
    <lineage>
        <taxon>Bacteria</taxon>
        <taxon>Pseudomonadati</taxon>
        <taxon>Planctomycetota</taxon>
        <taxon>Planctomycetia</taxon>
        <taxon>Pirellulales</taxon>
        <taxon>Pirellulaceae</taxon>
        <taxon>Blastopirellula</taxon>
    </lineage>
</organism>
<comment type="caution">
    <text evidence="1">The sequence shown here is derived from an EMBL/GenBank/DDBJ whole genome shotgun (WGS) entry which is preliminary data.</text>
</comment>
<dbReference type="AlphaFoldDB" id="A0A2S8F7B9"/>